<evidence type="ECO:0000256" key="1">
    <source>
        <dbReference type="ARBA" id="ARBA00023239"/>
    </source>
</evidence>
<dbReference type="EMBL" id="CP017248">
    <property type="protein sequence ID" value="AOR32317.1"/>
    <property type="molecule type" value="Genomic_DNA"/>
</dbReference>
<proteinExistence type="predicted"/>
<reference evidence="4" key="1">
    <citation type="submission" date="2016-09" db="EMBL/GenBank/DDBJ databases">
        <title>Streptomyces puniciscabiei strain:TW1S1 Genome sequencing and assembly.</title>
        <authorList>
            <person name="Kim M.-K."/>
            <person name="Kim S.B."/>
        </authorList>
    </citation>
    <scope>NUCLEOTIDE SEQUENCE [LARGE SCALE GENOMIC DNA]</scope>
    <source>
        <strain evidence="4">TW1S1</strain>
    </source>
</reference>
<dbReference type="CDD" id="cd01292">
    <property type="entry name" value="metallo-dependent_hydrolases"/>
    <property type="match status" value="1"/>
</dbReference>
<evidence type="ECO:0000259" key="2">
    <source>
        <dbReference type="Pfam" id="PF04909"/>
    </source>
</evidence>
<evidence type="ECO:0000313" key="3">
    <source>
        <dbReference type="EMBL" id="AOR32317.1"/>
    </source>
</evidence>
<dbReference type="RefSeq" id="WP_069778931.1">
    <property type="nucleotide sequence ID" value="NZ_CP017248.1"/>
</dbReference>
<evidence type="ECO:0000313" key="4">
    <source>
        <dbReference type="Proteomes" id="UP000094960"/>
    </source>
</evidence>
<dbReference type="AlphaFoldDB" id="A0A1D7Y9L5"/>
<name>A0A1D7Y9L5_9ACTN</name>
<accession>A0A1D7Y9L5</accession>
<keyword evidence="4" id="KW-1185">Reference proteome</keyword>
<dbReference type="Proteomes" id="UP000094960">
    <property type="component" value="Chromosome"/>
</dbReference>
<dbReference type="Gene3D" id="3.20.20.140">
    <property type="entry name" value="Metal-dependent hydrolases"/>
    <property type="match status" value="1"/>
</dbReference>
<feature type="domain" description="Amidohydrolase-related" evidence="2">
    <location>
        <begin position="45"/>
        <end position="311"/>
    </location>
</feature>
<dbReference type="GO" id="GO:0016787">
    <property type="term" value="F:hydrolase activity"/>
    <property type="evidence" value="ECO:0007669"/>
    <property type="project" value="InterPro"/>
</dbReference>
<protein>
    <recommendedName>
        <fullName evidence="2">Amidohydrolase-related domain-containing protein</fullName>
    </recommendedName>
</protein>
<keyword evidence="1" id="KW-0456">Lyase</keyword>
<sequence>MTSTGEERIRIIDAHVNLGSDLAIPPEYIKEQAENAYHRLAAMGQPVKRERIYDRVYAQYQDHDADRLVKEMDAAGVDESVLIVPDFTHVADAKLTPAELAELHAGIMRRHPGRFRVLWGVDPRAGDEGVALFERCVDELGFQGMKLYPLAGYSPSDRRLYPYYEICAARGLPVLSHTGPGWQALDFTYGQPLLLDQASRDFPGVDFVMGHGAVTHVEEAMYLCGYRPNMYVDVSGFVSVLDPDGWQHHLNRVFKLGLNHKIVFGSSWPAFRLSATLAQVVGEFREGSTVFAGIKRSQRKMIMGGTIERLLSGSRQQAGQMGAQ</sequence>
<organism evidence="3 4">
    <name type="scientific">Streptomyces fodineus</name>
    <dbReference type="NCBI Taxonomy" id="1904616"/>
    <lineage>
        <taxon>Bacteria</taxon>
        <taxon>Bacillati</taxon>
        <taxon>Actinomycetota</taxon>
        <taxon>Actinomycetes</taxon>
        <taxon>Kitasatosporales</taxon>
        <taxon>Streptomycetaceae</taxon>
        <taxon>Streptomyces</taxon>
    </lineage>
</organism>
<dbReference type="Pfam" id="PF04909">
    <property type="entry name" value="Amidohydro_2"/>
    <property type="match status" value="1"/>
</dbReference>
<dbReference type="KEGG" id="spun:BFF78_15690"/>
<dbReference type="SUPFAM" id="SSF51556">
    <property type="entry name" value="Metallo-dependent hydrolases"/>
    <property type="match status" value="1"/>
</dbReference>
<dbReference type="GO" id="GO:0016831">
    <property type="term" value="F:carboxy-lyase activity"/>
    <property type="evidence" value="ECO:0007669"/>
    <property type="project" value="InterPro"/>
</dbReference>
<dbReference type="InterPro" id="IPR032465">
    <property type="entry name" value="ACMSD"/>
</dbReference>
<gene>
    <name evidence="3" type="ORF">BFF78_15690</name>
</gene>
<dbReference type="InterPro" id="IPR032466">
    <property type="entry name" value="Metal_Hydrolase"/>
</dbReference>
<dbReference type="InterPro" id="IPR006680">
    <property type="entry name" value="Amidohydro-rel"/>
</dbReference>
<dbReference type="PANTHER" id="PTHR21240">
    <property type="entry name" value="2-AMINO-3-CARBOXYLMUCONATE-6-SEMIALDEHYDE DECARBOXYLASE"/>
    <property type="match status" value="1"/>
</dbReference>